<dbReference type="PROSITE" id="PS00455">
    <property type="entry name" value="AMP_BINDING"/>
    <property type="match status" value="1"/>
</dbReference>
<dbReference type="InterPro" id="IPR010071">
    <property type="entry name" value="AA_adenyl_dom"/>
</dbReference>
<sequence>MHFQLPVSNGLVTCECSTELAEHKSSLDIGSTTPISVFLPLSYLRAESALLSAWAVLMKGYYMKQTVSFLQFTKTDTDESPRETFKSESISIDLDWRWRENAGVESNPYAVCFLKQEDNASANEREREICDLVNASQVCLLLVAKWTEGERISLNILSYRDGTCGLELCSLLDSLRKILESIVYYPFTILKDIEIISNYDLFRLKEWMNIDPPKPASTIHGLVNRHYFERPAQIAISSTSREFTYEELGKLSFAMAQMLRDHGVHAGDIVGFCVEKSALSIIVLLAILRAGACYLPMATSTPVSRLENMIQSAGIKVLVTENEVVKSLRQQPTFDDVRMITPASLEEINTVSTEWCQEVDLDPSQLAYIMFTSGSTGQPKGVANHHGAVSGSLQAVNETFGLSTSTKFLQYASFSFDASICELFAPLVVGGTVCIPSESERIEDLAGVMEKLNVTDASLTPSIVATLKPENLPTLRHLYIGGEAPTAAIVEKWANKVRLSNIYGLTEGGVWDTVELNVASTDNPKAIGRGIGANCWIVDPENVDRLQPIGVEGEVLLQSPYLAERYLDDTLQSSNAFRPLPKPLSTLTEPFQARCYQTGDLARWQADGKLIFTGRRSGFVKIRGLRVDLGEIETAMRDCIHDQERVAVILAGEGKDHNNPELVAFVEQKVGENTGTSLADKISVDLKNILPSYMIPSAFVPVSSMPLTDAKKIHRQQLIADWANMSLSEKVALRPGSTPSQTWPQIDPANQPAIELSSIIADLVDAGGDLRGWDFPIASAGLGSIQTVYLSGEIRRLLGGSMHFHHLQQPGITVCQIVEQLSGSPSKGSDGLSDTRIPRDLLSELDSIKIHSPIHSPRTKTIFATSVTGFLGSQVLRVLLEDSRVGRIVGLVRSDDEEEARDKIRAHAQLGQWWNPEFDTKIEVWLGDLSLPKLGLDDIHWLELTGNMQIDGIIHNGARVNWLDDFSTLKSTNVDSTGIILEALSNMSTPCPFTYVGGGYLPPPKATREQICSDLAHACGYDQTKFLSRMMLEKYNHQLDQGLNPSVPRGRVIQPGYLAGTRWEGIAHPEDFLWRLAYSILSLGILSVEMQNAHIPIAGVEQVAFLVVDSVLNPRGEQAIDCHDGVSLGVLCGIISQQSGRSIKLVAHDKWIMALRDDVESNALNHPFLPVLDWFEANLGHFMAPTPVTHITLFDQKDTIAALDKSIRYLLDIGFLRTKSGATRFVDEPKTPRFQRSNKNGSYCGERAVRYGI</sequence>
<comment type="caution">
    <text evidence="5">The sequence shown here is derived from an EMBL/GenBank/DDBJ whole genome shotgun (WGS) entry which is preliminary data.</text>
</comment>
<dbReference type="InterPro" id="IPR020845">
    <property type="entry name" value="AMP-binding_CS"/>
</dbReference>
<evidence type="ECO:0000313" key="6">
    <source>
        <dbReference type="Proteomes" id="UP001215712"/>
    </source>
</evidence>
<feature type="domain" description="Thioester reductase (TE)" evidence="4">
    <location>
        <begin position="867"/>
        <end position="1103"/>
    </location>
</feature>
<evidence type="ECO:0000259" key="4">
    <source>
        <dbReference type="Pfam" id="PF07993"/>
    </source>
</evidence>
<dbReference type="Gene3D" id="3.40.50.12780">
    <property type="entry name" value="N-terminal domain of ligase-like"/>
    <property type="match status" value="1"/>
</dbReference>
<dbReference type="AlphaFoldDB" id="A0AAD6HLN6"/>
<dbReference type="Proteomes" id="UP001215712">
    <property type="component" value="Unassembled WGS sequence"/>
</dbReference>
<accession>A0AAD6HLN6</accession>
<evidence type="ECO:0000259" key="3">
    <source>
        <dbReference type="Pfam" id="PF00501"/>
    </source>
</evidence>
<evidence type="ECO:0000256" key="1">
    <source>
        <dbReference type="ARBA" id="ARBA00022450"/>
    </source>
</evidence>
<name>A0AAD6HLN6_9EURO</name>
<organism evidence="5 6">
    <name type="scientific">Penicillium malachiteum</name>
    <dbReference type="NCBI Taxonomy" id="1324776"/>
    <lineage>
        <taxon>Eukaryota</taxon>
        <taxon>Fungi</taxon>
        <taxon>Dikarya</taxon>
        <taxon>Ascomycota</taxon>
        <taxon>Pezizomycotina</taxon>
        <taxon>Eurotiomycetes</taxon>
        <taxon>Eurotiomycetidae</taxon>
        <taxon>Eurotiales</taxon>
        <taxon>Aspergillaceae</taxon>
        <taxon>Penicillium</taxon>
    </lineage>
</organism>
<evidence type="ECO:0000313" key="5">
    <source>
        <dbReference type="EMBL" id="KAJ5727052.1"/>
    </source>
</evidence>
<dbReference type="NCBIfam" id="TIGR01733">
    <property type="entry name" value="AA-adenyl-dom"/>
    <property type="match status" value="1"/>
</dbReference>
<dbReference type="InterPro" id="IPR045851">
    <property type="entry name" value="AMP-bd_C_sf"/>
</dbReference>
<protein>
    <submittedName>
        <fullName evidence="5">Acetyl-CoA synthetase-like protein</fullName>
    </submittedName>
</protein>
<feature type="domain" description="AMP-dependent synthetase/ligase" evidence="3">
    <location>
        <begin position="229"/>
        <end position="567"/>
    </location>
</feature>
<dbReference type="Pfam" id="PF00501">
    <property type="entry name" value="AMP-binding"/>
    <property type="match status" value="1"/>
</dbReference>
<proteinExistence type="predicted"/>
<evidence type="ECO:0000256" key="2">
    <source>
        <dbReference type="ARBA" id="ARBA00022553"/>
    </source>
</evidence>
<dbReference type="InterPro" id="IPR013120">
    <property type="entry name" value="FAR_NAD-bd"/>
</dbReference>
<gene>
    <name evidence="5" type="ORF">N7493_004872</name>
</gene>
<dbReference type="Gene3D" id="3.40.50.720">
    <property type="entry name" value="NAD(P)-binding Rossmann-like Domain"/>
    <property type="match status" value="1"/>
</dbReference>
<keyword evidence="1" id="KW-0596">Phosphopantetheine</keyword>
<dbReference type="Gene3D" id="3.30.300.30">
    <property type="match status" value="1"/>
</dbReference>
<keyword evidence="2" id="KW-0597">Phosphoprotein</keyword>
<dbReference type="EMBL" id="JAQJAN010000006">
    <property type="protein sequence ID" value="KAJ5727052.1"/>
    <property type="molecule type" value="Genomic_DNA"/>
</dbReference>
<dbReference type="InterPro" id="IPR000873">
    <property type="entry name" value="AMP-dep_synth/lig_dom"/>
</dbReference>
<reference evidence="5" key="1">
    <citation type="journal article" date="2023" name="IMA Fungus">
        <title>Comparative genomic study of the Penicillium genus elucidates a diverse pangenome and 15 lateral gene transfer events.</title>
        <authorList>
            <person name="Petersen C."/>
            <person name="Sorensen T."/>
            <person name="Nielsen M.R."/>
            <person name="Sondergaard T.E."/>
            <person name="Sorensen J.L."/>
            <person name="Fitzpatrick D.A."/>
            <person name="Frisvad J.C."/>
            <person name="Nielsen K.L."/>
        </authorList>
    </citation>
    <scope>NUCLEOTIDE SEQUENCE</scope>
    <source>
        <strain evidence="5">IBT 17514</strain>
    </source>
</reference>
<dbReference type="PANTHER" id="PTHR44845">
    <property type="entry name" value="CARRIER DOMAIN-CONTAINING PROTEIN"/>
    <property type="match status" value="1"/>
</dbReference>
<dbReference type="SUPFAM" id="SSF51735">
    <property type="entry name" value="NAD(P)-binding Rossmann-fold domains"/>
    <property type="match status" value="1"/>
</dbReference>
<keyword evidence="6" id="KW-1185">Reference proteome</keyword>
<dbReference type="Pfam" id="PF07993">
    <property type="entry name" value="NAD_binding_4"/>
    <property type="match status" value="1"/>
</dbReference>
<dbReference type="InterPro" id="IPR036291">
    <property type="entry name" value="NAD(P)-bd_dom_sf"/>
</dbReference>
<dbReference type="InterPro" id="IPR042099">
    <property type="entry name" value="ANL_N_sf"/>
</dbReference>
<dbReference type="CDD" id="cd05918">
    <property type="entry name" value="A_NRPS_SidN3_like"/>
    <property type="match status" value="1"/>
</dbReference>
<reference evidence="5" key="2">
    <citation type="submission" date="2023-01" db="EMBL/GenBank/DDBJ databases">
        <authorList>
            <person name="Petersen C."/>
        </authorList>
    </citation>
    <scope>NUCLEOTIDE SEQUENCE</scope>
    <source>
        <strain evidence="5">IBT 17514</strain>
    </source>
</reference>
<dbReference type="SUPFAM" id="SSF56801">
    <property type="entry name" value="Acetyl-CoA synthetase-like"/>
    <property type="match status" value="1"/>
</dbReference>
<dbReference type="PANTHER" id="PTHR44845:SF4">
    <property type="entry name" value="NONRIBOSOMAL PEPTIDE SYNTHASE INPA"/>
    <property type="match status" value="1"/>
</dbReference>